<feature type="non-terminal residue" evidence="6">
    <location>
        <position position="274"/>
    </location>
</feature>
<dbReference type="PANTHER" id="PTHR24348">
    <property type="entry name" value="SERINE/THREONINE-PROTEIN KINASE UNC-51-RELATED"/>
    <property type="match status" value="1"/>
</dbReference>
<dbReference type="InterPro" id="IPR008271">
    <property type="entry name" value="Ser/Thr_kinase_AS"/>
</dbReference>
<dbReference type="RefSeq" id="XP_019039066.1">
    <property type="nucleotide sequence ID" value="XM_019180953.1"/>
</dbReference>
<dbReference type="PROSITE" id="PS00107">
    <property type="entry name" value="PROTEIN_KINASE_ATP"/>
    <property type="match status" value="1"/>
</dbReference>
<dbReference type="GeneID" id="30198199"/>
<dbReference type="PROSITE" id="PS00108">
    <property type="entry name" value="PROTEIN_KINASE_ST"/>
    <property type="match status" value="1"/>
</dbReference>
<feature type="domain" description="Protein kinase" evidence="5">
    <location>
        <begin position="4"/>
        <end position="273"/>
    </location>
</feature>
<proteinExistence type="inferred from homology"/>
<feature type="non-terminal residue" evidence="6">
    <location>
        <position position="1"/>
    </location>
</feature>
<dbReference type="GO" id="GO:0004674">
    <property type="term" value="F:protein serine/threonine kinase activity"/>
    <property type="evidence" value="ECO:0007669"/>
    <property type="project" value="UniProtKB-KW"/>
</dbReference>
<sequence length="274" mass="31056">LNQYKLISKLGNGHNGKVYLGLNVDTGGYYAIKEISKVSKISILNKDPQNQLTKINNEINIMKLIINHPKILKLHEILNDLKFNKIFLILEYCSKGDLKFGATFNYSIDSIRLILRDVVLGLEYLNGVGIIHRDIKPSNLLMNSDNFVKISDFGISIDKFRNSNINNFGTPAFTPPELCNGVENGNGYNKFDGKLDIWSLGVTIYCLYYQVLPFNGNNEYELFNEIINNEVVIPSDGDGDEQVGLLNDLLIKMLQKNPQKRISLQDLKNHPFTL</sequence>
<dbReference type="STRING" id="683960.A0A1E3P301"/>
<keyword evidence="1 3" id="KW-0547">Nucleotide-binding</keyword>
<accession>A0A1E3P301</accession>
<keyword evidence="7" id="KW-1185">Reference proteome</keyword>
<dbReference type="InterPro" id="IPR045269">
    <property type="entry name" value="Atg1-like"/>
</dbReference>
<evidence type="ECO:0000256" key="1">
    <source>
        <dbReference type="ARBA" id="ARBA00022741"/>
    </source>
</evidence>
<protein>
    <recommendedName>
        <fullName evidence="5">Protein kinase domain-containing protein</fullName>
    </recommendedName>
</protein>
<gene>
    <name evidence="6" type="ORF">WICANDRAFT_22558</name>
</gene>
<keyword evidence="4" id="KW-0723">Serine/threonine-protein kinase</keyword>
<feature type="binding site" evidence="3">
    <location>
        <position position="33"/>
    </location>
    <ligand>
        <name>ATP</name>
        <dbReference type="ChEBI" id="CHEBI:30616"/>
    </ligand>
</feature>
<keyword evidence="4" id="KW-0418">Kinase</keyword>
<dbReference type="OrthoDB" id="68483at2759"/>
<dbReference type="SMART" id="SM00220">
    <property type="entry name" value="S_TKc"/>
    <property type="match status" value="1"/>
</dbReference>
<dbReference type="GO" id="GO:0005524">
    <property type="term" value="F:ATP binding"/>
    <property type="evidence" value="ECO:0007669"/>
    <property type="project" value="UniProtKB-UniRule"/>
</dbReference>
<dbReference type="EMBL" id="KV454210">
    <property type="protein sequence ID" value="ODQ59859.1"/>
    <property type="molecule type" value="Genomic_DNA"/>
</dbReference>
<dbReference type="Proteomes" id="UP000094112">
    <property type="component" value="Unassembled WGS sequence"/>
</dbReference>
<dbReference type="Gene3D" id="1.10.510.10">
    <property type="entry name" value="Transferase(Phosphotransferase) domain 1"/>
    <property type="match status" value="1"/>
</dbReference>
<evidence type="ECO:0000256" key="2">
    <source>
        <dbReference type="ARBA" id="ARBA00022840"/>
    </source>
</evidence>
<dbReference type="PANTHER" id="PTHR24348:SF72">
    <property type="entry name" value="SERINE_THREONINE PROTEIN KINASE"/>
    <property type="match status" value="1"/>
</dbReference>
<dbReference type="InterPro" id="IPR011009">
    <property type="entry name" value="Kinase-like_dom_sf"/>
</dbReference>
<evidence type="ECO:0000313" key="7">
    <source>
        <dbReference type="Proteomes" id="UP000094112"/>
    </source>
</evidence>
<dbReference type="Pfam" id="PF00069">
    <property type="entry name" value="Pkinase"/>
    <property type="match status" value="1"/>
</dbReference>
<dbReference type="InterPro" id="IPR017441">
    <property type="entry name" value="Protein_kinase_ATP_BS"/>
</dbReference>
<evidence type="ECO:0000256" key="3">
    <source>
        <dbReference type="PROSITE-ProRule" id="PRU10141"/>
    </source>
</evidence>
<dbReference type="CDD" id="cd14008">
    <property type="entry name" value="STKc_LKB1_CaMKK"/>
    <property type="match status" value="1"/>
</dbReference>
<dbReference type="GO" id="GO:0005737">
    <property type="term" value="C:cytoplasm"/>
    <property type="evidence" value="ECO:0007669"/>
    <property type="project" value="TreeGrafter"/>
</dbReference>
<keyword evidence="2 3" id="KW-0067">ATP-binding</keyword>
<keyword evidence="4" id="KW-0808">Transferase</keyword>
<evidence type="ECO:0000313" key="6">
    <source>
        <dbReference type="EMBL" id="ODQ59859.1"/>
    </source>
</evidence>
<evidence type="ECO:0000256" key="4">
    <source>
        <dbReference type="RuleBase" id="RU000304"/>
    </source>
</evidence>
<dbReference type="AlphaFoldDB" id="A0A1E3P301"/>
<dbReference type="GO" id="GO:0010506">
    <property type="term" value="P:regulation of autophagy"/>
    <property type="evidence" value="ECO:0007669"/>
    <property type="project" value="InterPro"/>
</dbReference>
<dbReference type="FunFam" id="1.10.510.10:FF:000571">
    <property type="entry name" value="Maternal embryonic leucine zipper kinase"/>
    <property type="match status" value="1"/>
</dbReference>
<reference evidence="6 7" key="1">
    <citation type="journal article" date="2016" name="Proc. Natl. Acad. Sci. U.S.A.">
        <title>Comparative genomics of biotechnologically important yeasts.</title>
        <authorList>
            <person name="Riley R."/>
            <person name="Haridas S."/>
            <person name="Wolfe K.H."/>
            <person name="Lopes M.R."/>
            <person name="Hittinger C.T."/>
            <person name="Goeker M."/>
            <person name="Salamov A.A."/>
            <person name="Wisecaver J.H."/>
            <person name="Long T.M."/>
            <person name="Calvey C.H."/>
            <person name="Aerts A.L."/>
            <person name="Barry K.W."/>
            <person name="Choi C."/>
            <person name="Clum A."/>
            <person name="Coughlan A.Y."/>
            <person name="Deshpande S."/>
            <person name="Douglass A.P."/>
            <person name="Hanson S.J."/>
            <person name="Klenk H.-P."/>
            <person name="LaButti K.M."/>
            <person name="Lapidus A."/>
            <person name="Lindquist E.A."/>
            <person name="Lipzen A.M."/>
            <person name="Meier-Kolthoff J.P."/>
            <person name="Ohm R.A."/>
            <person name="Otillar R.P."/>
            <person name="Pangilinan J.L."/>
            <person name="Peng Y."/>
            <person name="Rokas A."/>
            <person name="Rosa C.A."/>
            <person name="Scheuner C."/>
            <person name="Sibirny A.A."/>
            <person name="Slot J.C."/>
            <person name="Stielow J.B."/>
            <person name="Sun H."/>
            <person name="Kurtzman C.P."/>
            <person name="Blackwell M."/>
            <person name="Grigoriev I.V."/>
            <person name="Jeffries T.W."/>
        </authorList>
    </citation>
    <scope>NUCLEOTIDE SEQUENCE [LARGE SCALE GENOMIC DNA]</scope>
    <source>
        <strain evidence="7">ATCC 58044 / CBS 1984 / NCYC 433 / NRRL Y-366-8</strain>
    </source>
</reference>
<name>A0A1E3P301_WICAA</name>
<organism evidence="6 7">
    <name type="scientific">Wickerhamomyces anomalus (strain ATCC 58044 / CBS 1984 / NCYC 433 / NRRL Y-366-8)</name>
    <name type="common">Yeast</name>
    <name type="synonym">Hansenula anomala</name>
    <dbReference type="NCBI Taxonomy" id="683960"/>
    <lineage>
        <taxon>Eukaryota</taxon>
        <taxon>Fungi</taxon>
        <taxon>Dikarya</taxon>
        <taxon>Ascomycota</taxon>
        <taxon>Saccharomycotina</taxon>
        <taxon>Saccharomycetes</taxon>
        <taxon>Phaffomycetales</taxon>
        <taxon>Wickerhamomycetaceae</taxon>
        <taxon>Wickerhamomyces</taxon>
    </lineage>
</organism>
<comment type="similarity">
    <text evidence="4">Belongs to the protein kinase superfamily.</text>
</comment>
<dbReference type="PROSITE" id="PS50011">
    <property type="entry name" value="PROTEIN_KINASE_DOM"/>
    <property type="match status" value="1"/>
</dbReference>
<dbReference type="SUPFAM" id="SSF56112">
    <property type="entry name" value="Protein kinase-like (PK-like)"/>
    <property type="match status" value="1"/>
</dbReference>
<evidence type="ECO:0000259" key="5">
    <source>
        <dbReference type="PROSITE" id="PS50011"/>
    </source>
</evidence>
<dbReference type="InterPro" id="IPR000719">
    <property type="entry name" value="Prot_kinase_dom"/>
</dbReference>